<dbReference type="Gene3D" id="3.40.190.10">
    <property type="entry name" value="Periplasmic binding protein-like II"/>
    <property type="match status" value="2"/>
</dbReference>
<evidence type="ECO:0000256" key="1">
    <source>
        <dbReference type="ARBA" id="ARBA00022729"/>
    </source>
</evidence>
<sequence>MKQGQLWAWTIAAVCAVGMMSAMGCGGDEPATPAEEKRQSAEAAPAEEAAPEQTQAAPAEAESAEPDPNQAFDSFPGPDWKDLPDPSASPYAVPGGTLIYAGSTPPKSFNGYLDNNTFTMMVFSLLYPSMLALDTRTGDYGPSLADRWQISKDKRIFVFHINERARWSDGSPVTAHDVKATFDAVTAKESLTGQYQVLFNDIERAEVVDAPDPDGQLRTIRFICKRVHWRNFGNLGGSLYIMPKALIDEARAKCRDEGRDEKLAFNDLNFNLHIVGGPYYVSEHREGRDMTLSRRPDWWGFQIPSGQGVYNFDKIRIRFFMDPNNAYEAFKKGEVDAYAVYSARIWHTESVGERFEKNWIVKQNVRNHAPVGFQGLAINMRRPPYDDPRVRQALALLFDRERMVRSLMYNAYFLQNSFCRDLYDDKNHNTNPDFAYNPDRAVALLREAGFRFNPESGKLERDGQPFVVRLLTRSASDATYLALFKESLARLGIDLAITQRDFATWMREMKDYNFDVTVAAFSGSLFRDPEAMWSSAYANTSNGPNLPGFQDPRVDALIERQKTEFSLERRNEIMRQIDKIATETVPYVLTWGTDSVRLLYWNKFGTPDSVLGKYGDELSIPIYWWYDADSARELQAAMRDNTPLPARAAEVDYDAVTAP</sequence>
<dbReference type="GO" id="GO:0030288">
    <property type="term" value="C:outer membrane-bounded periplasmic space"/>
    <property type="evidence" value="ECO:0007669"/>
    <property type="project" value="TreeGrafter"/>
</dbReference>
<dbReference type="PANTHER" id="PTHR30290">
    <property type="entry name" value="PERIPLASMIC BINDING COMPONENT OF ABC TRANSPORTER"/>
    <property type="match status" value="1"/>
</dbReference>
<dbReference type="GO" id="GO:0043190">
    <property type="term" value="C:ATP-binding cassette (ABC) transporter complex"/>
    <property type="evidence" value="ECO:0007669"/>
    <property type="project" value="InterPro"/>
</dbReference>
<dbReference type="InterPro" id="IPR039424">
    <property type="entry name" value="SBP_5"/>
</dbReference>
<evidence type="ECO:0000256" key="2">
    <source>
        <dbReference type="SAM" id="MobiDB-lite"/>
    </source>
</evidence>
<dbReference type="GO" id="GO:0015833">
    <property type="term" value="P:peptide transport"/>
    <property type="evidence" value="ECO:0007669"/>
    <property type="project" value="TreeGrafter"/>
</dbReference>
<feature type="domain" description="Solute-binding protein family 5" evidence="4">
    <location>
        <begin position="141"/>
        <end position="539"/>
    </location>
</feature>
<dbReference type="PIRSF" id="PIRSF002741">
    <property type="entry name" value="MppA"/>
    <property type="match status" value="1"/>
</dbReference>
<dbReference type="AlphaFoldDB" id="A0A9D1T3S1"/>
<organism evidence="5 6">
    <name type="scientific">Candidatus Spyradenecus faecavium</name>
    <dbReference type="NCBI Taxonomy" id="2840947"/>
    <lineage>
        <taxon>Bacteria</taxon>
        <taxon>Pseudomonadati</taxon>
        <taxon>Lentisphaerota</taxon>
        <taxon>Lentisphaeria</taxon>
        <taxon>Lentisphaerales</taxon>
        <taxon>Lentisphaeraceae</taxon>
        <taxon>Lentisphaeraceae incertae sedis</taxon>
        <taxon>Candidatus Spyradenecus</taxon>
    </lineage>
</organism>
<dbReference type="Gene3D" id="3.10.105.10">
    <property type="entry name" value="Dipeptide-binding Protein, Domain 3"/>
    <property type="match status" value="2"/>
</dbReference>
<dbReference type="InterPro" id="IPR030678">
    <property type="entry name" value="Peptide/Ni-bd"/>
</dbReference>
<comment type="caution">
    <text evidence="5">The sequence shown here is derived from an EMBL/GenBank/DDBJ whole genome shotgun (WGS) entry which is preliminary data.</text>
</comment>
<name>A0A9D1T3S1_9BACT</name>
<dbReference type="CDD" id="cd08497">
    <property type="entry name" value="MbnE-like"/>
    <property type="match status" value="1"/>
</dbReference>
<reference evidence="5" key="1">
    <citation type="submission" date="2020-10" db="EMBL/GenBank/DDBJ databases">
        <authorList>
            <person name="Gilroy R."/>
        </authorList>
    </citation>
    <scope>NUCLEOTIDE SEQUENCE</scope>
    <source>
        <strain evidence="5">35461</strain>
    </source>
</reference>
<feature type="region of interest" description="Disordered" evidence="2">
    <location>
        <begin position="27"/>
        <end position="88"/>
    </location>
</feature>
<accession>A0A9D1T3S1</accession>
<dbReference type="PROSITE" id="PS51257">
    <property type="entry name" value="PROKAR_LIPOPROTEIN"/>
    <property type="match status" value="1"/>
</dbReference>
<dbReference type="Proteomes" id="UP000886845">
    <property type="component" value="Unassembled WGS sequence"/>
</dbReference>
<dbReference type="InterPro" id="IPR000914">
    <property type="entry name" value="SBP_5_dom"/>
</dbReference>
<dbReference type="PANTHER" id="PTHR30290:SF64">
    <property type="entry name" value="ABC TRANSPORTER PERIPLASMIC BINDING PROTEIN"/>
    <property type="match status" value="1"/>
</dbReference>
<dbReference type="EMBL" id="DVOR01000247">
    <property type="protein sequence ID" value="HIV10019.1"/>
    <property type="molecule type" value="Genomic_DNA"/>
</dbReference>
<gene>
    <name evidence="5" type="ORF">IAC79_07895</name>
</gene>
<dbReference type="SUPFAM" id="SSF53850">
    <property type="entry name" value="Periplasmic binding protein-like II"/>
    <property type="match status" value="1"/>
</dbReference>
<feature type="signal peptide" evidence="3">
    <location>
        <begin position="1"/>
        <end position="24"/>
    </location>
</feature>
<evidence type="ECO:0000313" key="5">
    <source>
        <dbReference type="EMBL" id="HIV10019.1"/>
    </source>
</evidence>
<dbReference type="GO" id="GO:1904680">
    <property type="term" value="F:peptide transmembrane transporter activity"/>
    <property type="evidence" value="ECO:0007669"/>
    <property type="project" value="TreeGrafter"/>
</dbReference>
<feature type="chain" id="PRO_5038832629" evidence="3">
    <location>
        <begin position="25"/>
        <end position="659"/>
    </location>
</feature>
<proteinExistence type="predicted"/>
<dbReference type="Pfam" id="PF00496">
    <property type="entry name" value="SBP_bac_5"/>
    <property type="match status" value="1"/>
</dbReference>
<dbReference type="GO" id="GO:0042884">
    <property type="term" value="P:microcin transport"/>
    <property type="evidence" value="ECO:0007669"/>
    <property type="project" value="TreeGrafter"/>
</dbReference>
<protein>
    <submittedName>
        <fullName evidence="5">ABC transporter substrate-binding protein</fullName>
    </submittedName>
</protein>
<feature type="compositionally biased region" description="Low complexity" evidence="2">
    <location>
        <begin position="41"/>
        <end position="61"/>
    </location>
</feature>
<keyword evidence="1 3" id="KW-0732">Signal</keyword>
<evidence type="ECO:0000313" key="6">
    <source>
        <dbReference type="Proteomes" id="UP000886845"/>
    </source>
</evidence>
<reference evidence="5" key="2">
    <citation type="journal article" date="2021" name="PeerJ">
        <title>Extensive microbial diversity within the chicken gut microbiome revealed by metagenomics and culture.</title>
        <authorList>
            <person name="Gilroy R."/>
            <person name="Ravi A."/>
            <person name="Getino M."/>
            <person name="Pursley I."/>
            <person name="Horton D.L."/>
            <person name="Alikhan N.F."/>
            <person name="Baker D."/>
            <person name="Gharbi K."/>
            <person name="Hall N."/>
            <person name="Watson M."/>
            <person name="Adriaenssens E.M."/>
            <person name="Foster-Nyarko E."/>
            <person name="Jarju S."/>
            <person name="Secka A."/>
            <person name="Antonio M."/>
            <person name="Oren A."/>
            <person name="Chaudhuri R.R."/>
            <person name="La Ragione R."/>
            <person name="Hildebrand F."/>
            <person name="Pallen M.J."/>
        </authorList>
    </citation>
    <scope>NUCLEOTIDE SEQUENCE</scope>
    <source>
        <strain evidence="5">35461</strain>
    </source>
</reference>
<evidence type="ECO:0000259" key="4">
    <source>
        <dbReference type="Pfam" id="PF00496"/>
    </source>
</evidence>
<evidence type="ECO:0000256" key="3">
    <source>
        <dbReference type="SAM" id="SignalP"/>
    </source>
</evidence>